<dbReference type="OrthoDB" id="281924at2"/>
<dbReference type="RefSeq" id="WP_008677509.1">
    <property type="nucleotide sequence ID" value="NZ_ANOH01000153.1"/>
</dbReference>
<evidence type="ECO:0000313" key="2">
    <source>
        <dbReference type="EMBL" id="EMI56362.1"/>
    </source>
</evidence>
<gene>
    <name evidence="2" type="ORF">RSSM_02207</name>
</gene>
<keyword evidence="1" id="KW-0472">Membrane</keyword>
<feature type="transmembrane region" description="Helical" evidence="1">
    <location>
        <begin position="6"/>
        <end position="26"/>
    </location>
</feature>
<organism evidence="2 3">
    <name type="scientific">Rhodopirellula sallentina SM41</name>
    <dbReference type="NCBI Taxonomy" id="1263870"/>
    <lineage>
        <taxon>Bacteria</taxon>
        <taxon>Pseudomonadati</taxon>
        <taxon>Planctomycetota</taxon>
        <taxon>Planctomycetia</taxon>
        <taxon>Pirellulales</taxon>
        <taxon>Pirellulaceae</taxon>
        <taxon>Rhodopirellula</taxon>
    </lineage>
</organism>
<reference evidence="2 3" key="1">
    <citation type="journal article" date="2013" name="Mar. Genomics">
        <title>Expression of sulfatases in Rhodopirellula baltica and the diversity of sulfatases in the genus Rhodopirellula.</title>
        <authorList>
            <person name="Wegner C.E."/>
            <person name="Richter-Heitmann T."/>
            <person name="Klindworth A."/>
            <person name="Klockow C."/>
            <person name="Richter M."/>
            <person name="Achstetter T."/>
            <person name="Glockner F.O."/>
            <person name="Harder J."/>
        </authorList>
    </citation>
    <scope>NUCLEOTIDE SEQUENCE [LARGE SCALE GENOMIC DNA]</scope>
    <source>
        <strain evidence="2 3">SM41</strain>
    </source>
</reference>
<protein>
    <submittedName>
        <fullName evidence="2">Uncharacterized protein</fullName>
    </submittedName>
</protein>
<proteinExistence type="predicted"/>
<keyword evidence="3" id="KW-1185">Reference proteome</keyword>
<evidence type="ECO:0000256" key="1">
    <source>
        <dbReference type="SAM" id="Phobius"/>
    </source>
</evidence>
<sequence>MNQKQQVWIGIAFWAIVLLFGGGWMISGRVREQRGGDPSAAVTEHSSASPASLMLGSLWSPNQDFEIADPTGVVNVGDVVFAPQADEGIEAKDPHSVSNWHEVGYVTSVRIEKGAANQITVSMFDPDAWSDSATFTVHRNSGRMEDVLATLMPREKRAELQQRLKRAFDLHAESIAEEIMPLIVESTRATVPIIESAMVESVERHRDEIDALVSRYREEIVRERIVPLVREEVLPIVRAHGQEPAESIGREVWNRASLWRFGWRAIYDKSPLPERELVVEEWRRFVDEEVVPIVEDHLDEIAVAVENMIRDLAANEKLRSEIADVANTIASDPEAQRLLRTILREAIVDNERIREAWSQIWTSADAQARLRRAGQRIEP</sequence>
<dbReference type="Proteomes" id="UP000011885">
    <property type="component" value="Unassembled WGS sequence"/>
</dbReference>
<evidence type="ECO:0000313" key="3">
    <source>
        <dbReference type="Proteomes" id="UP000011885"/>
    </source>
</evidence>
<feature type="non-terminal residue" evidence="2">
    <location>
        <position position="379"/>
    </location>
</feature>
<dbReference type="EMBL" id="ANOH01000153">
    <property type="protein sequence ID" value="EMI56362.1"/>
    <property type="molecule type" value="Genomic_DNA"/>
</dbReference>
<dbReference type="AlphaFoldDB" id="M5U4H9"/>
<accession>M5U4H9</accession>
<comment type="caution">
    <text evidence="2">The sequence shown here is derived from an EMBL/GenBank/DDBJ whole genome shotgun (WGS) entry which is preliminary data.</text>
</comment>
<keyword evidence="1" id="KW-0812">Transmembrane</keyword>
<keyword evidence="1" id="KW-1133">Transmembrane helix</keyword>
<name>M5U4H9_9BACT</name>